<dbReference type="AlphaFoldDB" id="W1PW79"/>
<name>W1PW79_AMBTC</name>
<dbReference type="Gramene" id="ERN12383">
    <property type="protein sequence ID" value="ERN12383"/>
    <property type="gene ID" value="AMTR_s00025p00111660"/>
</dbReference>
<sequence>MKVVEEAIDAGELEWPTLPRPQRMRSRLKKEADLSFDPFTAGSSGSIRGGKDIMKVLHKLQINKISLPSPDASLVRRFWGFPSAVKGSLLSLLIFCRPFCNL</sequence>
<protein>
    <submittedName>
        <fullName evidence="1">Uncharacterized protein</fullName>
    </submittedName>
</protein>
<proteinExistence type="predicted"/>
<keyword evidence="2" id="KW-1185">Reference proteome</keyword>
<reference evidence="2" key="1">
    <citation type="journal article" date="2013" name="Science">
        <title>The Amborella genome and the evolution of flowering plants.</title>
        <authorList>
            <consortium name="Amborella Genome Project"/>
        </authorList>
    </citation>
    <scope>NUCLEOTIDE SEQUENCE [LARGE SCALE GENOMIC DNA]</scope>
</reference>
<dbReference type="EMBL" id="KI392614">
    <property type="protein sequence ID" value="ERN12383.1"/>
    <property type="molecule type" value="Genomic_DNA"/>
</dbReference>
<gene>
    <name evidence="1" type="ORF">AMTR_s00025p00111660</name>
</gene>
<evidence type="ECO:0000313" key="1">
    <source>
        <dbReference type="EMBL" id="ERN12383.1"/>
    </source>
</evidence>
<dbReference type="Proteomes" id="UP000017836">
    <property type="component" value="Unassembled WGS sequence"/>
</dbReference>
<accession>W1PW79</accession>
<dbReference type="HOGENOM" id="CLU_2281201_0_0_1"/>
<evidence type="ECO:0000313" key="2">
    <source>
        <dbReference type="Proteomes" id="UP000017836"/>
    </source>
</evidence>
<organism evidence="1 2">
    <name type="scientific">Amborella trichopoda</name>
    <dbReference type="NCBI Taxonomy" id="13333"/>
    <lineage>
        <taxon>Eukaryota</taxon>
        <taxon>Viridiplantae</taxon>
        <taxon>Streptophyta</taxon>
        <taxon>Embryophyta</taxon>
        <taxon>Tracheophyta</taxon>
        <taxon>Spermatophyta</taxon>
        <taxon>Magnoliopsida</taxon>
        <taxon>Amborellales</taxon>
        <taxon>Amborellaceae</taxon>
        <taxon>Amborella</taxon>
    </lineage>
</organism>